<proteinExistence type="predicted"/>
<dbReference type="PANTHER" id="PTHR11014:SF63">
    <property type="entry name" value="METALLOPEPTIDASE, PUTATIVE (AFU_ORTHOLOGUE AFUA_6G09600)-RELATED"/>
    <property type="match status" value="1"/>
</dbReference>
<gene>
    <name evidence="2" type="ORF">P4T90_01630</name>
</gene>
<evidence type="ECO:0000313" key="3">
    <source>
        <dbReference type="Proteomes" id="UP001341444"/>
    </source>
</evidence>
<dbReference type="Proteomes" id="UP001341444">
    <property type="component" value="Unassembled WGS sequence"/>
</dbReference>
<dbReference type="InterPro" id="IPR011650">
    <property type="entry name" value="Peptidase_M20_dimer"/>
</dbReference>
<dbReference type="InterPro" id="IPR017439">
    <property type="entry name" value="Amidohydrolase"/>
</dbReference>
<dbReference type="PIRSF" id="PIRSF005962">
    <property type="entry name" value="Pept_M20D_amidohydro"/>
    <property type="match status" value="1"/>
</dbReference>
<dbReference type="PANTHER" id="PTHR11014">
    <property type="entry name" value="PEPTIDASE M20 FAMILY MEMBER"/>
    <property type="match status" value="1"/>
</dbReference>
<dbReference type="SUPFAM" id="SSF53187">
    <property type="entry name" value="Zn-dependent exopeptidases"/>
    <property type="match status" value="1"/>
</dbReference>
<dbReference type="Gene3D" id="3.30.70.360">
    <property type="match status" value="1"/>
</dbReference>
<dbReference type="SUPFAM" id="SSF55031">
    <property type="entry name" value="Bacterial exopeptidase dimerisation domain"/>
    <property type="match status" value="1"/>
</dbReference>
<protein>
    <submittedName>
        <fullName evidence="2">Amidohydrolase</fullName>
    </submittedName>
</protein>
<dbReference type="NCBIfam" id="TIGR01891">
    <property type="entry name" value="amidohydrolases"/>
    <property type="match status" value="1"/>
</dbReference>
<sequence>MNEVLMIEDLMDEVKETVTGWRRYLHQYPELSFEEEKTSQFVYDTLESFGGLEITRPTKTSVLATLKGGRPGGVLAMRADMDALAIQEENEFDFVSQHPGVMHACGHDGHTAMLLGAAKVLSKIRDQVPGEVRFIFQHAEEVPPGGAVEMVEAGVLEGVDQVIGLHLSSPIPTGKIGLAYGTLSANCDVFTININGKGGHSSQPNTAIDPVVISAEVVTSLQSIVSRNIAAREKAVLSVTQIHGGSAQNIIPQSVFLNGTVRTFDPAVRKKIPELMERIVKGITEAHGATYDFQYEYGYGSVVNDEKLTAKLETVVGKALGDEYLLHLPPCSLMGSEYFSAFSNEVPGCFLLVGAGNEEKGIVHPHHHPRFSVDEAALEHGLSILVHAPLYLNRE</sequence>
<evidence type="ECO:0000313" key="2">
    <source>
        <dbReference type="EMBL" id="MED1201784.1"/>
    </source>
</evidence>
<feature type="domain" description="Peptidase M20 dimerisation" evidence="1">
    <location>
        <begin position="190"/>
        <end position="281"/>
    </location>
</feature>
<keyword evidence="3" id="KW-1185">Reference proteome</keyword>
<evidence type="ECO:0000259" key="1">
    <source>
        <dbReference type="Pfam" id="PF07687"/>
    </source>
</evidence>
<accession>A0ABU6MAV0</accession>
<dbReference type="RefSeq" id="WP_066268412.1">
    <property type="nucleotide sequence ID" value="NZ_JARMAB010000003.1"/>
</dbReference>
<dbReference type="InterPro" id="IPR002933">
    <property type="entry name" value="Peptidase_M20"/>
</dbReference>
<comment type="caution">
    <text evidence="2">The sequence shown here is derived from an EMBL/GenBank/DDBJ whole genome shotgun (WGS) entry which is preliminary data.</text>
</comment>
<reference evidence="2 3" key="1">
    <citation type="submission" date="2023-03" db="EMBL/GenBank/DDBJ databases">
        <title>Bacillus Genome Sequencing.</title>
        <authorList>
            <person name="Dunlap C."/>
        </authorList>
    </citation>
    <scope>NUCLEOTIDE SEQUENCE [LARGE SCALE GENOMIC DNA]</scope>
    <source>
        <strain evidence="2 3">B-23453</strain>
    </source>
</reference>
<dbReference type="InterPro" id="IPR036264">
    <property type="entry name" value="Bact_exopeptidase_dim_dom"/>
</dbReference>
<dbReference type="Pfam" id="PF01546">
    <property type="entry name" value="Peptidase_M20"/>
    <property type="match status" value="1"/>
</dbReference>
<dbReference type="Gene3D" id="3.40.630.10">
    <property type="entry name" value="Zn peptidases"/>
    <property type="match status" value="1"/>
</dbReference>
<name>A0ABU6MAV0_9BACI</name>
<dbReference type="EMBL" id="JARMAB010000003">
    <property type="protein sequence ID" value="MED1201784.1"/>
    <property type="molecule type" value="Genomic_DNA"/>
</dbReference>
<organism evidence="2 3">
    <name type="scientific">Heyndrickxia acidicola</name>
    <dbReference type="NCBI Taxonomy" id="209389"/>
    <lineage>
        <taxon>Bacteria</taxon>
        <taxon>Bacillati</taxon>
        <taxon>Bacillota</taxon>
        <taxon>Bacilli</taxon>
        <taxon>Bacillales</taxon>
        <taxon>Bacillaceae</taxon>
        <taxon>Heyndrickxia</taxon>
    </lineage>
</organism>
<dbReference type="Pfam" id="PF07687">
    <property type="entry name" value="M20_dimer"/>
    <property type="match status" value="1"/>
</dbReference>